<dbReference type="InterPro" id="IPR010285">
    <property type="entry name" value="DNA_helicase_pif1-like_DEAD"/>
</dbReference>
<keyword evidence="1 5" id="KW-0347">Helicase</keyword>
<reference evidence="4" key="1">
    <citation type="submission" date="2022-10" db="EMBL/GenBank/DDBJ databases">
        <authorList>
            <person name="Chen Y."/>
            <person name="Dougan E. K."/>
            <person name="Chan C."/>
            <person name="Rhodes N."/>
            <person name="Thang M."/>
        </authorList>
    </citation>
    <scope>NUCLEOTIDE SEQUENCE</scope>
</reference>
<protein>
    <recommendedName>
        <fullName evidence="1">ATP-dependent DNA helicase</fullName>
        <ecNumber evidence="1">5.6.2.3</ecNumber>
    </recommendedName>
</protein>
<dbReference type="CDD" id="cd18037">
    <property type="entry name" value="DEXSc_Pif1_like"/>
    <property type="match status" value="1"/>
</dbReference>
<keyword evidence="1" id="KW-0547">Nucleotide-binding</keyword>
<comment type="caution">
    <text evidence="4">The sequence shown here is derived from an EMBL/GenBank/DDBJ whole genome shotgun (WGS) entry which is preliminary data.</text>
</comment>
<proteinExistence type="inferred from homology"/>
<evidence type="ECO:0000313" key="5">
    <source>
        <dbReference type="EMBL" id="CAL4806907.1"/>
    </source>
</evidence>
<dbReference type="EMBL" id="CAMXCT010006759">
    <property type="protein sequence ID" value="CAI4019595.1"/>
    <property type="molecule type" value="Genomic_DNA"/>
</dbReference>
<dbReference type="GO" id="GO:0006281">
    <property type="term" value="P:DNA repair"/>
    <property type="evidence" value="ECO:0007669"/>
    <property type="project" value="UniProtKB-KW"/>
</dbReference>
<dbReference type="InterPro" id="IPR027417">
    <property type="entry name" value="P-loop_NTPase"/>
</dbReference>
<keyword evidence="1" id="KW-0233">DNA recombination</keyword>
<dbReference type="EMBL" id="CAMXCT020006759">
    <property type="protein sequence ID" value="CAL1172970.1"/>
    <property type="molecule type" value="Genomic_DNA"/>
</dbReference>
<dbReference type="PANTHER" id="PTHR47642">
    <property type="entry name" value="ATP-DEPENDENT DNA HELICASE"/>
    <property type="match status" value="1"/>
</dbReference>
<keyword evidence="1" id="KW-0234">DNA repair</keyword>
<comment type="cofactor">
    <cofactor evidence="1">
        <name>Mg(2+)</name>
        <dbReference type="ChEBI" id="CHEBI:18420"/>
    </cofactor>
</comment>
<organism evidence="4">
    <name type="scientific">Cladocopium goreaui</name>
    <dbReference type="NCBI Taxonomy" id="2562237"/>
    <lineage>
        <taxon>Eukaryota</taxon>
        <taxon>Sar</taxon>
        <taxon>Alveolata</taxon>
        <taxon>Dinophyceae</taxon>
        <taxon>Suessiales</taxon>
        <taxon>Symbiodiniaceae</taxon>
        <taxon>Cladocopium</taxon>
    </lineage>
</organism>
<dbReference type="GO" id="GO:0043139">
    <property type="term" value="F:5'-3' DNA helicase activity"/>
    <property type="evidence" value="ECO:0007669"/>
    <property type="project" value="UniProtKB-EC"/>
</dbReference>
<comment type="similarity">
    <text evidence="1">Belongs to the helicase family.</text>
</comment>
<dbReference type="GO" id="GO:0006310">
    <property type="term" value="P:DNA recombination"/>
    <property type="evidence" value="ECO:0007669"/>
    <property type="project" value="UniProtKB-KW"/>
</dbReference>
<name>A0A9P1GRM8_9DINO</name>
<keyword evidence="1" id="KW-0067">ATP-binding</keyword>
<dbReference type="SUPFAM" id="SSF52540">
    <property type="entry name" value="P-loop containing nucleoside triphosphate hydrolases"/>
    <property type="match status" value="1"/>
</dbReference>
<dbReference type="GO" id="GO:0005524">
    <property type="term" value="F:ATP binding"/>
    <property type="evidence" value="ECO:0007669"/>
    <property type="project" value="UniProtKB-KW"/>
</dbReference>
<reference evidence="5 6" key="2">
    <citation type="submission" date="2024-05" db="EMBL/GenBank/DDBJ databases">
        <authorList>
            <person name="Chen Y."/>
            <person name="Shah S."/>
            <person name="Dougan E. K."/>
            <person name="Thang M."/>
            <person name="Chan C."/>
        </authorList>
    </citation>
    <scope>NUCLEOTIDE SEQUENCE [LARGE SCALE GENOMIC DNA]</scope>
</reference>
<dbReference type="Gene3D" id="3.40.50.300">
    <property type="entry name" value="P-loop containing nucleotide triphosphate hydrolases"/>
    <property type="match status" value="1"/>
</dbReference>
<evidence type="ECO:0000256" key="2">
    <source>
        <dbReference type="SAM" id="MobiDB-lite"/>
    </source>
</evidence>
<evidence type="ECO:0000256" key="1">
    <source>
        <dbReference type="RuleBase" id="RU363044"/>
    </source>
</evidence>
<gene>
    <name evidence="4" type="ORF">C1SCF055_LOCUS44088</name>
</gene>
<dbReference type="SMART" id="SM00382">
    <property type="entry name" value="AAA"/>
    <property type="match status" value="1"/>
</dbReference>
<feature type="domain" description="AAA+ ATPase" evidence="3">
    <location>
        <begin position="73"/>
        <end position="250"/>
    </location>
</feature>
<dbReference type="InterPro" id="IPR003593">
    <property type="entry name" value="AAA+_ATPase"/>
</dbReference>
<dbReference type="PANTHER" id="PTHR47642:SF7">
    <property type="entry name" value="ATP-DEPENDENT DNA HELICASE PIF1"/>
    <property type="match status" value="1"/>
</dbReference>
<keyword evidence="6" id="KW-1185">Reference proteome</keyword>
<feature type="compositionally biased region" description="Basic residues" evidence="2">
    <location>
        <begin position="1"/>
        <end position="32"/>
    </location>
</feature>
<comment type="catalytic activity">
    <reaction evidence="1">
        <text>ATP + H2O = ADP + phosphate + H(+)</text>
        <dbReference type="Rhea" id="RHEA:13065"/>
        <dbReference type="ChEBI" id="CHEBI:15377"/>
        <dbReference type="ChEBI" id="CHEBI:15378"/>
        <dbReference type="ChEBI" id="CHEBI:30616"/>
        <dbReference type="ChEBI" id="CHEBI:43474"/>
        <dbReference type="ChEBI" id="CHEBI:456216"/>
        <dbReference type="EC" id="5.6.2.3"/>
    </reaction>
</comment>
<accession>A0A9P1GRM8</accession>
<dbReference type="GO" id="GO:0000723">
    <property type="term" value="P:telomere maintenance"/>
    <property type="evidence" value="ECO:0007669"/>
    <property type="project" value="InterPro"/>
</dbReference>
<dbReference type="GO" id="GO:0016787">
    <property type="term" value="F:hydrolase activity"/>
    <property type="evidence" value="ECO:0007669"/>
    <property type="project" value="UniProtKB-KW"/>
</dbReference>
<dbReference type="OrthoDB" id="446366at2759"/>
<keyword evidence="1" id="KW-0227">DNA damage</keyword>
<evidence type="ECO:0000313" key="4">
    <source>
        <dbReference type="EMBL" id="CAI4019595.1"/>
    </source>
</evidence>
<dbReference type="Proteomes" id="UP001152797">
    <property type="component" value="Unassembled WGS sequence"/>
</dbReference>
<keyword evidence="1" id="KW-0378">Hydrolase</keyword>
<dbReference type="InterPro" id="IPR051055">
    <property type="entry name" value="PIF1_helicase"/>
</dbReference>
<feature type="region of interest" description="Disordered" evidence="2">
    <location>
        <begin position="1"/>
        <end position="49"/>
    </location>
</feature>
<evidence type="ECO:0000259" key="3">
    <source>
        <dbReference type="SMART" id="SM00382"/>
    </source>
</evidence>
<dbReference type="EMBL" id="CAMXCT030006759">
    <property type="protein sequence ID" value="CAL4806907.1"/>
    <property type="molecule type" value="Genomic_DNA"/>
</dbReference>
<dbReference type="AlphaFoldDB" id="A0A9P1GRM8"/>
<evidence type="ECO:0000313" key="6">
    <source>
        <dbReference type="Proteomes" id="UP001152797"/>
    </source>
</evidence>
<sequence length="302" mass="33331">MAKAARPKRASRKPRRAPRGQSWKKRGRRIRSRVAEESGEEMVQEDGPHVKEEPILFEHLTAEQQDAARRALRGENLFLTGAAGTGKSFLLRYLIQELEQRFPEQVAVTASTGVAASHLAGQTLHSFAGIGIGCSTLRMALKKVRQTSGAEARWTQTRVLVVDEISMVDAKLLDLLEGLACNLRGNRQAFGGMQVLLCGDFLQLPPVQERGGGARSFCFTANAWQKANLQQGTVLLREPVRQQSDSDFAEVLNDMRLGIVSEKAKAMLESCHVDLKPLPSDDILPTKLYCSSADIHDRFVLA</sequence>
<dbReference type="Pfam" id="PF05970">
    <property type="entry name" value="PIF1"/>
    <property type="match status" value="1"/>
</dbReference>
<dbReference type="EC" id="5.6.2.3" evidence="1"/>